<dbReference type="OrthoDB" id="444195at2759"/>
<feature type="region of interest" description="Disordered" evidence="1">
    <location>
        <begin position="1990"/>
        <end position="2047"/>
    </location>
</feature>
<evidence type="ECO:0000256" key="2">
    <source>
        <dbReference type="SAM" id="Phobius"/>
    </source>
</evidence>
<dbReference type="Proteomes" id="UP000601435">
    <property type="component" value="Unassembled WGS sequence"/>
</dbReference>
<evidence type="ECO:0000313" key="3">
    <source>
        <dbReference type="EMBL" id="CAE7246060.1"/>
    </source>
</evidence>
<keyword evidence="4" id="KW-1185">Reference proteome</keyword>
<reference evidence="3" key="1">
    <citation type="submission" date="2021-02" db="EMBL/GenBank/DDBJ databases">
        <authorList>
            <person name="Dougan E. K."/>
            <person name="Rhodes N."/>
            <person name="Thang M."/>
            <person name="Chan C."/>
        </authorList>
    </citation>
    <scope>NUCLEOTIDE SEQUENCE</scope>
</reference>
<evidence type="ECO:0000256" key="1">
    <source>
        <dbReference type="SAM" id="MobiDB-lite"/>
    </source>
</evidence>
<comment type="caution">
    <text evidence="3">The sequence shown here is derived from an EMBL/GenBank/DDBJ whole genome shotgun (WGS) entry which is preliminary data.</text>
</comment>
<sequence length="2047" mass="203511">AYQNPAVGCATALYDDSGAAPVVAPFITALSFPDEDPSWEYANGTVSWTQDSLTADQASVSHYKVFLAEDLSGTNQLLVNTVSRESSSASVASTMIGYRNHVLVYASNNYGDSPTSVGLEYQGKSPLTTSTATTTSTFTATTSSTTSQTETGTVTVTTTLFTVGVGNLQFTDTIDTYFFIGGVLTWEEPADTSGITEYRVRLVFDVAASREQIVYEPDLGFATAVPVGTTRFKILDNTARRFACCDPSSYPAAWLIVYIVKGSIQQEAIYAGHALIRDNQTTHVADSIYVQELQIVDTTPEAQINITLTGELYWNTSGPEYPNVGEDWSLIDQWDIYLAQGSSLSSSQRYIASVPLTAKSYIFTAEPLNQGDDTVIVYASNAVGKAPFGSVVQFGQFGGLQTTSTTTYSSTSTKPLTSMSGLTVTFTDTDTNAGTLLGTIAWDPPADPSLLTSYDIYMSSDQQGSNQQQLAVVPSNTNSYTISAPATRTTGTAFPANWLLVYPSIGGTISTYIDAASLPLYDNSGAVPGQPSFDTVTFTDEDPAGNFASGTVRWTLAATTDLGHITHYAVYLAEDQAGLNKVAFGDPVTWDVTEVVVGTGTMLEAYSKRVAPNLHSAMTETQVVIYAVNTYGDDWCHRDLCYNYLIHLNQHLIDFDDVLHHIHHGQYNILNHTILDHKPNFFNDDIGHHADQLKLHRHSHHSHSHYIDGYLHQQNCTSTTVPLSVQILDAAQAAAEQARSEGKSPAEQAALAGEAARAAAADLNLPIPEQAAMAGLGASAAARSAGMNATAEADAAGRAAGGVGAFYNLTLQDQAGFAGKAAGVAAASEAAEAGATASEQATAAGAAAADAVHTFSGSAEEQALAAGAAAGAAIAAAGGSLAEQRPAQPAAVSAAALASNTTQAVADDLAATTLGSLLGALSPASNQTNAANQTSVQQAAAAGAAAASIAAEAGMTTEQQIAAATVAALTSGQGALSQEELHQAAASAAGAAAAAAAARDGLDALQQASAAGATAAATAASLGMTTEQQVAAAAQAAIAAGQGVLSQAELQQAAASAAGAAAAAAAAASGATLQEQAAAAGAAAAQAISEFFSGTPEEQALAAGAAAAAAIAAAGGSLAEQIQAAAQAVAAAGAASGLTLDQIAALASTAGSTLSAAAGETGQQQAAAAAAAVSAAALASNATQEVADDMEATTLGSLLGALSPASNQTNPANQTSLEQAIATGSSTADTAASLGMTADQQVTAAAQATITSGQGVLDQAEIQLAAARAAGAAAASAAAAAGATLEEQAAAAGAAAAGTVSEIFNGTAEEQALAMGAAAAAAVAAAGGSLAEQTQAAAQAVAAAGAASGFTLDQIVALASTAGSTLAEAAGQTAQQQAEAAAAAVSAAALASGATQQVADDLAAKTLGNLLGALSPASNQTNAANQTAAEQAIGTGATAAAAAAGLGMTSEQQVTAAIQAVITSGQDVLSQAELQQAAASAAGAAAAAAAAASGATLQEQAAAAGAAAAQAISEFFSGTPEEQALAAGAAAAAAIAAAGGSLAEQIQAAAQAIAAAGAASGLTLDQIVALASNAGSTLAEAAGQTAQQQAAAAAAAVSAAALASGATQQVADDLGARTLGSLLGVLLPSSNETNAEGQTGVQQAEAAGAAAASMAAEAGMTTEQQITAAAVAALTSGQIPPLVVEAWFMQVCGCPVQAALPLVISDTARAHKDDLEDAVSSAAGAAAAAAAAGQDIFQQAAAAGAAAAGAITQYFGGSQEEQALAAAMAAAEVVAAAGGSVEDQIQAAAAAVAAQGASDSLTLDQIASLLGQTNLPRLSAESTDLMGAGVMWGLIATAVGGIAVILAVVSVGKMQKTRLKQAQALRQATEEAKLAERMQDNFDATRAKICVMLPKLEPGQGVAAPTQSRFQSVLEGKKDFNFADDVLPGEREAPQDTFRGSHWGEDTFSLELGNEVISGNRNSTSSVSRLPASPPATASAIQNDFWTAPEVGDDELPTIKPSAPRLQGGPSKLQGDDERFSVGKVQPPFSPTSGLVSPSGRRSAKTL</sequence>
<evidence type="ECO:0000313" key="4">
    <source>
        <dbReference type="Proteomes" id="UP000601435"/>
    </source>
</evidence>
<protein>
    <submittedName>
        <fullName evidence="3">Uncharacterized protein</fullName>
    </submittedName>
</protein>
<keyword evidence="2" id="KW-0812">Transmembrane</keyword>
<name>A0A812LEI7_9DINO</name>
<keyword evidence="2" id="KW-1133">Transmembrane helix</keyword>
<accession>A0A812LEI7</accession>
<feature type="non-terminal residue" evidence="3">
    <location>
        <position position="2047"/>
    </location>
</feature>
<proteinExistence type="predicted"/>
<organism evidence="3 4">
    <name type="scientific">Symbiodinium necroappetens</name>
    <dbReference type="NCBI Taxonomy" id="1628268"/>
    <lineage>
        <taxon>Eukaryota</taxon>
        <taxon>Sar</taxon>
        <taxon>Alveolata</taxon>
        <taxon>Dinophyceae</taxon>
        <taxon>Suessiales</taxon>
        <taxon>Symbiodiniaceae</taxon>
        <taxon>Symbiodinium</taxon>
    </lineage>
</organism>
<gene>
    <name evidence="3" type="ORF">SNEC2469_LOCUS4797</name>
</gene>
<keyword evidence="2" id="KW-0472">Membrane</keyword>
<dbReference type="EMBL" id="CAJNJA010009364">
    <property type="protein sequence ID" value="CAE7246060.1"/>
    <property type="molecule type" value="Genomic_DNA"/>
</dbReference>
<feature type="transmembrane region" description="Helical" evidence="2">
    <location>
        <begin position="1825"/>
        <end position="1851"/>
    </location>
</feature>